<evidence type="ECO:0000256" key="1">
    <source>
        <dbReference type="ARBA" id="ARBA00022679"/>
    </source>
</evidence>
<evidence type="ECO:0000256" key="6">
    <source>
        <dbReference type="SAM" id="MobiDB-lite"/>
    </source>
</evidence>
<proteinExistence type="predicted"/>
<evidence type="ECO:0000256" key="7">
    <source>
        <dbReference type="SAM" id="Phobius"/>
    </source>
</evidence>
<dbReference type="Pfam" id="PF00069">
    <property type="entry name" value="Pkinase"/>
    <property type="match status" value="1"/>
</dbReference>
<dbReference type="InParanoid" id="E3IVS1"/>
<dbReference type="InterPro" id="IPR000719">
    <property type="entry name" value="Prot_kinase_dom"/>
</dbReference>
<name>E3IVS1_PSEI1</name>
<dbReference type="HOGENOM" id="CLU_345394_0_0_11"/>
<dbReference type="CDD" id="cd14014">
    <property type="entry name" value="STKc_PknB_like"/>
    <property type="match status" value="1"/>
</dbReference>
<keyword evidence="7" id="KW-1133">Transmembrane helix</keyword>
<protein>
    <submittedName>
        <fullName evidence="9">Serine/threonine protein kinase</fullName>
    </submittedName>
</protein>
<evidence type="ECO:0000256" key="3">
    <source>
        <dbReference type="ARBA" id="ARBA00022777"/>
    </source>
</evidence>
<gene>
    <name evidence="9" type="ordered locus">FraEuI1c_5739</name>
</gene>
<dbReference type="PROSITE" id="PS00107">
    <property type="entry name" value="PROTEIN_KINASE_ATP"/>
    <property type="match status" value="1"/>
</dbReference>
<keyword evidence="9" id="KW-0723">Serine/threonine-protein kinase</keyword>
<dbReference type="eggNOG" id="COG0515">
    <property type="taxonomic scope" value="Bacteria"/>
</dbReference>
<evidence type="ECO:0000256" key="5">
    <source>
        <dbReference type="PROSITE-ProRule" id="PRU10141"/>
    </source>
</evidence>
<evidence type="ECO:0000313" key="9">
    <source>
        <dbReference type="EMBL" id="ADP83723.1"/>
    </source>
</evidence>
<sequence>MLTPLGPTDRRSVGPYRLRGRLGSGGMGTVYLGVSTDGQPVAVKVIRADLLDEPEFRGRFRREVSAAARVRGSCVAQVLDADPDADEPWMVTEYVEGANLMAAVTRGGALRSANLLTLAVGLAEGLVAVHAANVVHRDLKPANILLSWEGPKIIDFGLARAEDLTSNTSTGNVIGTVAWMAPEQLNGDPATRATDVFTWGMCVAFAARGRHPFDAQTAAATAMRILSTEPALDGVPDELLPAVSAALRRDPAQRPDAVALVAILTGQPVEDPVEAGPAARRLLADWVPPAATPGTTAGRALIGESGSDANTPVPAARAGTVLEAAGSALPAGGPAPRAVGPAHPADGVGVALAGLVRALASPAPPVVVDPVDDPNESTTPLVRPPAAAEPGAAMAGPAMAGPAMTGAAMTGARSERVDVVDGSAFALFAQPGDAAGLAVADADADAASAQGQADAAAPPSSPAAVAAGAAQAAGAVAAQPAAARAGAQPVQAPAGATGTAAAPRELGARALRRRRRRRRLVLLALVAVMLLIAALIARPLIEADRSGGSPTAAGNGPGGPLTAGATGPAALGGPVGGPGRGNGGPAGASGPGQLAPTATGTADASGVATPPSGQATAPLGQPSSSGLPIDAAPPARTVVVNANGGPVTVYFGPTTLSLFGGASGTVPSGTPVDVYCGVYAQQVTAGNTTTRLWVYTNSGWIPAGYVQSGTSAPTGAPACVGSVSRPQLGSSAPRPDTGPFPVTKTVAILQIVGGVVGALTNALLGADPVGQLVGGALVVLRCQQTDGKNTVWDQLLSGGWVQHSYIYSGTNGSPAPAC</sequence>
<dbReference type="RefSeq" id="WP_013426841.1">
    <property type="nucleotide sequence ID" value="NC_014666.1"/>
</dbReference>
<organism evidence="9 10">
    <name type="scientific">Pseudofrankia inefficax (strain DSM 45817 / CECT 9037 / DDB 130130 / EuI1c)</name>
    <name type="common">Frankia inefficax</name>
    <dbReference type="NCBI Taxonomy" id="298654"/>
    <lineage>
        <taxon>Bacteria</taxon>
        <taxon>Bacillati</taxon>
        <taxon>Actinomycetota</taxon>
        <taxon>Actinomycetes</taxon>
        <taxon>Frankiales</taxon>
        <taxon>Frankiaceae</taxon>
        <taxon>Pseudofrankia</taxon>
    </lineage>
</organism>
<evidence type="ECO:0000256" key="4">
    <source>
        <dbReference type="ARBA" id="ARBA00022840"/>
    </source>
</evidence>
<keyword evidence="7" id="KW-0472">Membrane</keyword>
<dbReference type="OrthoDB" id="3204144at2"/>
<evidence type="ECO:0000313" key="10">
    <source>
        <dbReference type="Proteomes" id="UP000002484"/>
    </source>
</evidence>
<keyword evidence="3 9" id="KW-0418">Kinase</keyword>
<dbReference type="KEGG" id="fri:FraEuI1c_5739"/>
<feature type="transmembrane region" description="Helical" evidence="7">
    <location>
        <begin position="520"/>
        <end position="541"/>
    </location>
</feature>
<dbReference type="GO" id="GO:0005524">
    <property type="term" value="F:ATP binding"/>
    <property type="evidence" value="ECO:0007669"/>
    <property type="project" value="UniProtKB-UniRule"/>
</dbReference>
<dbReference type="Proteomes" id="UP000002484">
    <property type="component" value="Chromosome"/>
</dbReference>
<dbReference type="PROSITE" id="PS00108">
    <property type="entry name" value="PROTEIN_KINASE_ST"/>
    <property type="match status" value="1"/>
</dbReference>
<dbReference type="PANTHER" id="PTHR43289:SF34">
    <property type="entry name" value="SERINE_THREONINE-PROTEIN KINASE YBDM-RELATED"/>
    <property type="match status" value="1"/>
</dbReference>
<dbReference type="PANTHER" id="PTHR43289">
    <property type="entry name" value="MITOGEN-ACTIVATED PROTEIN KINASE KINASE KINASE 20-RELATED"/>
    <property type="match status" value="1"/>
</dbReference>
<dbReference type="STRING" id="298654.FraEuI1c_5739"/>
<dbReference type="InterPro" id="IPR017441">
    <property type="entry name" value="Protein_kinase_ATP_BS"/>
</dbReference>
<evidence type="ECO:0000259" key="8">
    <source>
        <dbReference type="PROSITE" id="PS50011"/>
    </source>
</evidence>
<dbReference type="SUPFAM" id="SSF56112">
    <property type="entry name" value="Protein kinase-like (PK-like)"/>
    <property type="match status" value="1"/>
</dbReference>
<accession>E3IVS1</accession>
<dbReference type="AlphaFoldDB" id="E3IVS1"/>
<evidence type="ECO:0000256" key="2">
    <source>
        <dbReference type="ARBA" id="ARBA00022741"/>
    </source>
</evidence>
<dbReference type="InterPro" id="IPR011009">
    <property type="entry name" value="Kinase-like_dom_sf"/>
</dbReference>
<keyword evidence="4 5" id="KW-0067">ATP-binding</keyword>
<dbReference type="InterPro" id="IPR008271">
    <property type="entry name" value="Ser/Thr_kinase_AS"/>
</dbReference>
<dbReference type="Gene3D" id="3.30.200.20">
    <property type="entry name" value="Phosphorylase Kinase, domain 1"/>
    <property type="match status" value="1"/>
</dbReference>
<dbReference type="EMBL" id="CP002299">
    <property type="protein sequence ID" value="ADP83723.1"/>
    <property type="molecule type" value="Genomic_DNA"/>
</dbReference>
<keyword evidence="7" id="KW-0812">Transmembrane</keyword>
<feature type="compositionally biased region" description="Gly residues" evidence="6">
    <location>
        <begin position="573"/>
        <end position="590"/>
    </location>
</feature>
<feature type="compositionally biased region" description="Polar residues" evidence="6">
    <location>
        <begin position="611"/>
        <end position="626"/>
    </location>
</feature>
<feature type="region of interest" description="Disordered" evidence="6">
    <location>
        <begin position="367"/>
        <end position="394"/>
    </location>
</feature>
<feature type="domain" description="Protein kinase" evidence="8">
    <location>
        <begin position="16"/>
        <end position="270"/>
    </location>
</feature>
<feature type="compositionally biased region" description="Low complexity" evidence="6">
    <location>
        <begin position="562"/>
        <end position="572"/>
    </location>
</feature>
<dbReference type="PROSITE" id="PS50011">
    <property type="entry name" value="PROTEIN_KINASE_DOM"/>
    <property type="match status" value="1"/>
</dbReference>
<dbReference type="Gene3D" id="1.10.510.10">
    <property type="entry name" value="Transferase(Phosphotransferase) domain 1"/>
    <property type="match status" value="1"/>
</dbReference>
<feature type="region of interest" description="Disordered" evidence="6">
    <location>
        <begin position="547"/>
        <end position="630"/>
    </location>
</feature>
<reference evidence="9 10" key="1">
    <citation type="submission" date="2010-10" db="EMBL/GenBank/DDBJ databases">
        <title>Complete sequence of Frankia sp. EuI1c.</title>
        <authorList>
            <consortium name="US DOE Joint Genome Institute"/>
            <person name="Lucas S."/>
            <person name="Copeland A."/>
            <person name="Lapidus A."/>
            <person name="Cheng J.-F."/>
            <person name="Bruce D."/>
            <person name="Goodwin L."/>
            <person name="Pitluck S."/>
            <person name="Chertkov O."/>
            <person name="Detter J.C."/>
            <person name="Han C."/>
            <person name="Tapia R."/>
            <person name="Land M."/>
            <person name="Hauser L."/>
            <person name="Jeffries C."/>
            <person name="Kyrpides N."/>
            <person name="Ivanova N."/>
            <person name="Mikhailova N."/>
            <person name="Beauchemin N."/>
            <person name="Sen A."/>
            <person name="Sur S.A."/>
            <person name="Gtari M."/>
            <person name="Wall L."/>
            <person name="Tisa L."/>
            <person name="Woyke T."/>
        </authorList>
    </citation>
    <scope>NUCLEOTIDE SEQUENCE [LARGE SCALE GENOMIC DNA]</scope>
    <source>
        <strain evidence="10">DSM 45817 / CECT 9037 / EuI1c</strain>
    </source>
</reference>
<keyword evidence="10" id="KW-1185">Reference proteome</keyword>
<dbReference type="SMART" id="SM00220">
    <property type="entry name" value="S_TKc"/>
    <property type="match status" value="1"/>
</dbReference>
<feature type="compositionally biased region" description="Low complexity" evidence="6">
    <location>
        <begin position="384"/>
        <end position="394"/>
    </location>
</feature>
<keyword evidence="2 5" id="KW-0547">Nucleotide-binding</keyword>
<dbReference type="GO" id="GO:0004674">
    <property type="term" value="F:protein serine/threonine kinase activity"/>
    <property type="evidence" value="ECO:0007669"/>
    <property type="project" value="UniProtKB-KW"/>
</dbReference>
<feature type="binding site" evidence="5">
    <location>
        <position position="44"/>
    </location>
    <ligand>
        <name>ATP</name>
        <dbReference type="ChEBI" id="CHEBI:30616"/>
    </ligand>
</feature>
<keyword evidence="1" id="KW-0808">Transferase</keyword>